<name>A0A6A6PK18_9PEZI</name>
<gene>
    <name evidence="1" type="ORF">BDY17DRAFT_35290</name>
</gene>
<keyword evidence="2" id="KW-1185">Reference proteome</keyword>
<evidence type="ECO:0000313" key="2">
    <source>
        <dbReference type="Proteomes" id="UP000799767"/>
    </source>
</evidence>
<reference evidence="1" key="1">
    <citation type="journal article" date="2020" name="Stud. Mycol.">
        <title>101 Dothideomycetes genomes: a test case for predicting lifestyles and emergence of pathogens.</title>
        <authorList>
            <person name="Haridas S."/>
            <person name="Albert R."/>
            <person name="Binder M."/>
            <person name="Bloem J."/>
            <person name="Labutti K."/>
            <person name="Salamov A."/>
            <person name="Andreopoulos B."/>
            <person name="Baker S."/>
            <person name="Barry K."/>
            <person name="Bills G."/>
            <person name="Bluhm B."/>
            <person name="Cannon C."/>
            <person name="Castanera R."/>
            <person name="Culley D."/>
            <person name="Daum C."/>
            <person name="Ezra D."/>
            <person name="Gonzalez J."/>
            <person name="Henrissat B."/>
            <person name="Kuo A."/>
            <person name="Liang C."/>
            <person name="Lipzen A."/>
            <person name="Lutzoni F."/>
            <person name="Magnuson J."/>
            <person name="Mondo S."/>
            <person name="Nolan M."/>
            <person name="Ohm R."/>
            <person name="Pangilinan J."/>
            <person name="Park H.-J."/>
            <person name="Ramirez L."/>
            <person name="Alfaro M."/>
            <person name="Sun H."/>
            <person name="Tritt A."/>
            <person name="Yoshinaga Y."/>
            <person name="Zwiers L.-H."/>
            <person name="Turgeon B."/>
            <person name="Goodwin S."/>
            <person name="Spatafora J."/>
            <person name="Crous P."/>
            <person name="Grigoriev I."/>
        </authorList>
    </citation>
    <scope>NUCLEOTIDE SEQUENCE</scope>
    <source>
        <strain evidence="1">CBS 113389</strain>
    </source>
</reference>
<dbReference type="AlphaFoldDB" id="A0A6A6PK18"/>
<evidence type="ECO:0000313" key="1">
    <source>
        <dbReference type="EMBL" id="KAF2480275.1"/>
    </source>
</evidence>
<dbReference type="OrthoDB" id="62952at2759"/>
<dbReference type="RefSeq" id="XP_033586845.1">
    <property type="nucleotide sequence ID" value="XM_033738227.1"/>
</dbReference>
<dbReference type="Proteomes" id="UP000799767">
    <property type="component" value="Unassembled WGS sequence"/>
</dbReference>
<proteinExistence type="predicted"/>
<dbReference type="GeneID" id="54479229"/>
<organism evidence="1 2">
    <name type="scientific">Neohortaea acidophila</name>
    <dbReference type="NCBI Taxonomy" id="245834"/>
    <lineage>
        <taxon>Eukaryota</taxon>
        <taxon>Fungi</taxon>
        <taxon>Dikarya</taxon>
        <taxon>Ascomycota</taxon>
        <taxon>Pezizomycotina</taxon>
        <taxon>Dothideomycetes</taxon>
        <taxon>Dothideomycetidae</taxon>
        <taxon>Mycosphaerellales</taxon>
        <taxon>Teratosphaeriaceae</taxon>
        <taxon>Neohortaea</taxon>
    </lineage>
</organism>
<dbReference type="EMBL" id="MU001640">
    <property type="protein sequence ID" value="KAF2480275.1"/>
    <property type="molecule type" value="Genomic_DNA"/>
</dbReference>
<sequence>MAPSRYNRSHDYWKIGDYSNEPMARMQRVLAKRNFKAPRAKDREMLEGYMKRSDRGLMSYVGCKNNELRKFIRDRGIEMASDRRKKGLRWELLQALENADKNLRFEKFTSLPPELRNMVYEWYFAGFKEPLDAPVQPPITRTSSLIRTEALPVFYASCIFALSLRKWKRLVETTITHECLLWLVSCNTKYLPRIRRLAVQLQSPNKVHALFSIELRKSFEASDEVTGWAPDQQIGPLMKRKLEQALGDVVAAPGEGGKLNMGHFFALREEVRAGHWYK</sequence>
<accession>A0A6A6PK18</accession>
<protein>
    <submittedName>
        <fullName evidence="1">Uncharacterized protein</fullName>
    </submittedName>
</protein>